<organism evidence="2 3">
    <name type="scientific">Candidatus Falkowbacteria bacterium CG10_big_fil_rev_8_21_14_0_10_39_11</name>
    <dbReference type="NCBI Taxonomy" id="1974565"/>
    <lineage>
        <taxon>Bacteria</taxon>
        <taxon>Candidatus Falkowiibacteriota</taxon>
    </lineage>
</organism>
<accession>A0A2H0V6T5</accession>
<dbReference type="Proteomes" id="UP000229901">
    <property type="component" value="Unassembled WGS sequence"/>
</dbReference>
<sequence>MSKSMPESISDERFRWIKPILEKDITIKNMAKVAPFSERTLKNWLSSYRRFGIDGLEPKTTRPKSHPNETPIHVKVQIIEQRKRDQKCALKLAHDLQNIGIAVKARLVGKVIKNEGLTRKYRTRKLKCKYIKVPLLPGELVEIDIKYVPGGINDKKYYQFTMIDCTSRWRYLAIYDDMSSYSAVCL</sequence>
<dbReference type="SUPFAM" id="SSF53098">
    <property type="entry name" value="Ribonuclease H-like"/>
    <property type="match status" value="1"/>
</dbReference>
<feature type="domain" description="Insertion element IS150 protein InsJ-like helix-turn-helix" evidence="1">
    <location>
        <begin position="13"/>
        <end position="64"/>
    </location>
</feature>
<evidence type="ECO:0000313" key="3">
    <source>
        <dbReference type="Proteomes" id="UP000229901"/>
    </source>
</evidence>
<dbReference type="InterPro" id="IPR055247">
    <property type="entry name" value="InsJ-like_HTH"/>
</dbReference>
<evidence type="ECO:0000313" key="2">
    <source>
        <dbReference type="EMBL" id="PIR94050.1"/>
    </source>
</evidence>
<comment type="caution">
    <text evidence="2">The sequence shown here is derived from an EMBL/GenBank/DDBJ whole genome shotgun (WGS) entry which is preliminary data.</text>
</comment>
<evidence type="ECO:0000259" key="1">
    <source>
        <dbReference type="Pfam" id="PF13518"/>
    </source>
</evidence>
<protein>
    <recommendedName>
        <fullName evidence="1">Insertion element IS150 protein InsJ-like helix-turn-helix domain-containing protein</fullName>
    </recommendedName>
</protein>
<dbReference type="EMBL" id="PFAP01000021">
    <property type="protein sequence ID" value="PIR94050.1"/>
    <property type="molecule type" value="Genomic_DNA"/>
</dbReference>
<name>A0A2H0V6T5_9BACT</name>
<gene>
    <name evidence="2" type="ORF">COT97_03330</name>
</gene>
<dbReference type="AlphaFoldDB" id="A0A2H0V6T5"/>
<reference evidence="3" key="1">
    <citation type="submission" date="2017-09" db="EMBL/GenBank/DDBJ databases">
        <title>Depth-based differentiation of microbial function through sediment-hosted aquifers and enrichment of novel symbionts in the deep terrestrial subsurface.</title>
        <authorList>
            <person name="Probst A.J."/>
            <person name="Ladd B."/>
            <person name="Jarett J.K."/>
            <person name="Geller-Mcgrath D.E."/>
            <person name="Sieber C.M.K."/>
            <person name="Emerson J.B."/>
            <person name="Anantharaman K."/>
            <person name="Thomas B.C."/>
            <person name="Malmstrom R."/>
            <person name="Stieglmeier M."/>
            <person name="Klingl A."/>
            <person name="Woyke T."/>
            <person name="Ryan C.M."/>
            <person name="Banfield J.F."/>
        </authorList>
    </citation>
    <scope>NUCLEOTIDE SEQUENCE [LARGE SCALE GENOMIC DNA]</scope>
</reference>
<dbReference type="InterPro" id="IPR012337">
    <property type="entry name" value="RNaseH-like_sf"/>
</dbReference>
<dbReference type="Pfam" id="PF13518">
    <property type="entry name" value="HTH_28"/>
    <property type="match status" value="1"/>
</dbReference>
<proteinExistence type="predicted"/>